<reference evidence="5" key="1">
    <citation type="journal article" date="2021" name="Sci. Adv.">
        <title>The American lobster genome reveals insights on longevity, neural, and immune adaptations.</title>
        <authorList>
            <person name="Polinski J.M."/>
            <person name="Zimin A.V."/>
            <person name="Clark K.F."/>
            <person name="Kohn A.B."/>
            <person name="Sadowski N."/>
            <person name="Timp W."/>
            <person name="Ptitsyn A."/>
            <person name="Khanna P."/>
            <person name="Romanova D.Y."/>
            <person name="Williams P."/>
            <person name="Greenwood S.J."/>
            <person name="Moroz L.L."/>
            <person name="Walt D.R."/>
            <person name="Bodnar A.G."/>
        </authorList>
    </citation>
    <scope>NUCLEOTIDE SEQUENCE</scope>
    <source>
        <strain evidence="5">GMGI-L3</strain>
    </source>
</reference>
<dbReference type="InterPro" id="IPR026590">
    <property type="entry name" value="Ssirtuin_cat_dom"/>
</dbReference>
<accession>A0A8J5NDR5</accession>
<feature type="domain" description="Deacetylase sirtuin-type" evidence="4">
    <location>
        <begin position="1"/>
        <end position="279"/>
    </location>
</feature>
<evidence type="ECO:0000313" key="5">
    <source>
        <dbReference type="EMBL" id="KAG7177574.1"/>
    </source>
</evidence>
<organism evidence="5 6">
    <name type="scientific">Homarus americanus</name>
    <name type="common">American lobster</name>
    <dbReference type="NCBI Taxonomy" id="6706"/>
    <lineage>
        <taxon>Eukaryota</taxon>
        <taxon>Metazoa</taxon>
        <taxon>Ecdysozoa</taxon>
        <taxon>Arthropoda</taxon>
        <taxon>Crustacea</taxon>
        <taxon>Multicrustacea</taxon>
        <taxon>Malacostraca</taxon>
        <taxon>Eumalacostraca</taxon>
        <taxon>Eucarida</taxon>
        <taxon>Decapoda</taxon>
        <taxon>Pleocyemata</taxon>
        <taxon>Astacidea</taxon>
        <taxon>Nephropoidea</taxon>
        <taxon>Nephropidae</taxon>
        <taxon>Homarus</taxon>
    </lineage>
</organism>
<proteinExistence type="predicted"/>
<name>A0A8J5NDR5_HOMAM</name>
<evidence type="ECO:0000256" key="2">
    <source>
        <dbReference type="ARBA" id="ARBA00023027"/>
    </source>
</evidence>
<dbReference type="InterPro" id="IPR026591">
    <property type="entry name" value="Sirtuin_cat_small_dom_sf"/>
</dbReference>
<dbReference type="PROSITE" id="PS50305">
    <property type="entry name" value="SIRTUIN"/>
    <property type="match status" value="1"/>
</dbReference>
<protein>
    <submittedName>
        <fullName evidence="5">NAD-dependent protein deacylase sirtuin-5A-like</fullName>
    </submittedName>
</protein>
<evidence type="ECO:0000256" key="3">
    <source>
        <dbReference type="PROSITE-ProRule" id="PRU00236"/>
    </source>
</evidence>
<feature type="binding site" evidence="3">
    <location>
        <position position="141"/>
    </location>
    <ligand>
        <name>Zn(2+)</name>
        <dbReference type="ChEBI" id="CHEBI:29105"/>
    </ligand>
</feature>
<dbReference type="GO" id="GO:0017136">
    <property type="term" value="F:histone deacetylase activity, NAD-dependent"/>
    <property type="evidence" value="ECO:0007669"/>
    <property type="project" value="TreeGrafter"/>
</dbReference>
<sequence length="279" mass="30728">MVLQIASYLSNIRHLKKSQKTFLQIKTAAVMSASTRPSSDMAKFREIFKKAKHVAVLTDLASPIAFRQNPSLVWEFYHYRRELMLTKVPNPAHVALAEAEERLAAEGRRLVVITQNIDELHVKAGSKNILELHGSLFRTECTQCGEVKANTDSPICPALEGKGAINAKEDARIPEDKLPRCGTCSELLRPNVVWFGEGLDHDVLDKAGDELSNCDLCLVVGTSSVVYPAAMFAPQVAERGVPVAEFNLEATPVTTSFGLVNSHYCTVLSFFLLFNIKGV</sequence>
<dbReference type="Gene3D" id="3.30.1600.10">
    <property type="entry name" value="SIR2/SIRT2 'Small Domain"/>
    <property type="match status" value="1"/>
</dbReference>
<feature type="binding site" evidence="3">
    <location>
        <position position="181"/>
    </location>
    <ligand>
        <name>Zn(2+)</name>
        <dbReference type="ChEBI" id="CHEBI:29105"/>
    </ligand>
</feature>
<dbReference type="InterPro" id="IPR029035">
    <property type="entry name" value="DHS-like_NAD/FAD-binding_dom"/>
</dbReference>
<dbReference type="Pfam" id="PF02146">
    <property type="entry name" value="SIR2"/>
    <property type="match status" value="1"/>
</dbReference>
<dbReference type="PANTHER" id="PTHR11085">
    <property type="entry name" value="NAD-DEPENDENT PROTEIN DEACYLASE SIRTUIN-5, MITOCHONDRIAL-RELATED"/>
    <property type="match status" value="1"/>
</dbReference>
<keyword evidence="6" id="KW-1185">Reference proteome</keyword>
<dbReference type="InterPro" id="IPR050134">
    <property type="entry name" value="NAD-dep_sirtuin_deacylases"/>
</dbReference>
<dbReference type="GO" id="GO:0046872">
    <property type="term" value="F:metal ion binding"/>
    <property type="evidence" value="ECO:0007669"/>
    <property type="project" value="UniProtKB-KW"/>
</dbReference>
<dbReference type="Proteomes" id="UP000747542">
    <property type="component" value="Unassembled WGS sequence"/>
</dbReference>
<keyword evidence="3" id="KW-0479">Metal-binding</keyword>
<dbReference type="GO" id="GO:0070403">
    <property type="term" value="F:NAD+ binding"/>
    <property type="evidence" value="ECO:0007669"/>
    <property type="project" value="InterPro"/>
</dbReference>
<evidence type="ECO:0000256" key="1">
    <source>
        <dbReference type="ARBA" id="ARBA00022679"/>
    </source>
</evidence>
<dbReference type="Gene3D" id="3.40.50.1220">
    <property type="entry name" value="TPP-binding domain"/>
    <property type="match status" value="1"/>
</dbReference>
<dbReference type="GO" id="GO:0005634">
    <property type="term" value="C:nucleus"/>
    <property type="evidence" value="ECO:0007669"/>
    <property type="project" value="TreeGrafter"/>
</dbReference>
<keyword evidence="2" id="KW-0520">NAD</keyword>
<keyword evidence="3" id="KW-0862">Zinc</keyword>
<dbReference type="InterPro" id="IPR003000">
    <property type="entry name" value="Sirtuin"/>
</dbReference>
<dbReference type="SUPFAM" id="SSF52467">
    <property type="entry name" value="DHS-like NAD/FAD-binding domain"/>
    <property type="match status" value="1"/>
</dbReference>
<feature type="binding site" evidence="3">
    <location>
        <position position="184"/>
    </location>
    <ligand>
        <name>Zn(2+)</name>
        <dbReference type="ChEBI" id="CHEBI:29105"/>
    </ligand>
</feature>
<dbReference type="AlphaFoldDB" id="A0A8J5NDR5"/>
<keyword evidence="1" id="KW-0808">Transferase</keyword>
<feature type="active site" description="Proton acceptor" evidence="3">
    <location>
        <position position="133"/>
    </location>
</feature>
<evidence type="ECO:0000259" key="4">
    <source>
        <dbReference type="PROSITE" id="PS50305"/>
    </source>
</evidence>
<feature type="binding site" evidence="3">
    <location>
        <position position="144"/>
    </location>
    <ligand>
        <name>Zn(2+)</name>
        <dbReference type="ChEBI" id="CHEBI:29105"/>
    </ligand>
</feature>
<comment type="caution">
    <text evidence="5">The sequence shown here is derived from an EMBL/GenBank/DDBJ whole genome shotgun (WGS) entry which is preliminary data.</text>
</comment>
<evidence type="ECO:0000313" key="6">
    <source>
        <dbReference type="Proteomes" id="UP000747542"/>
    </source>
</evidence>
<dbReference type="PANTHER" id="PTHR11085:SF10">
    <property type="entry name" value="NAD-DEPENDENT PROTEIN DEACYLASE SIRTUIN-5, MITOCHONDRIAL-RELATED"/>
    <property type="match status" value="1"/>
</dbReference>
<dbReference type="EMBL" id="JAHLQT010001931">
    <property type="protein sequence ID" value="KAG7177574.1"/>
    <property type="molecule type" value="Genomic_DNA"/>
</dbReference>
<gene>
    <name evidence="5" type="primary">sirt5-L</name>
    <name evidence="5" type="ORF">Hamer_G008212</name>
</gene>